<dbReference type="SUPFAM" id="SSF75304">
    <property type="entry name" value="Amidase signature (AS) enzymes"/>
    <property type="match status" value="1"/>
</dbReference>
<dbReference type="InterPro" id="IPR036928">
    <property type="entry name" value="AS_sf"/>
</dbReference>
<protein>
    <recommendedName>
        <fullName evidence="3">Amidase domain-containing protein</fullName>
    </recommendedName>
</protein>
<name>A0AAV5AVK1_9AGAM</name>
<keyword evidence="2" id="KW-1185">Reference proteome</keyword>
<organism evidence="1 2">
    <name type="scientific">Clathrus columnatus</name>
    <dbReference type="NCBI Taxonomy" id="1419009"/>
    <lineage>
        <taxon>Eukaryota</taxon>
        <taxon>Fungi</taxon>
        <taxon>Dikarya</taxon>
        <taxon>Basidiomycota</taxon>
        <taxon>Agaricomycotina</taxon>
        <taxon>Agaricomycetes</taxon>
        <taxon>Phallomycetidae</taxon>
        <taxon>Phallales</taxon>
        <taxon>Clathraceae</taxon>
        <taxon>Clathrus</taxon>
    </lineage>
</organism>
<dbReference type="PANTHER" id="PTHR42678:SF34">
    <property type="entry name" value="OS04G0183300 PROTEIN"/>
    <property type="match status" value="1"/>
</dbReference>
<comment type="caution">
    <text evidence="1">The sequence shown here is derived from an EMBL/GenBank/DDBJ whole genome shotgun (WGS) entry which is preliminary data.</text>
</comment>
<evidence type="ECO:0000313" key="2">
    <source>
        <dbReference type="Proteomes" id="UP001050691"/>
    </source>
</evidence>
<evidence type="ECO:0008006" key="3">
    <source>
        <dbReference type="Google" id="ProtNLM"/>
    </source>
</evidence>
<reference evidence="1" key="1">
    <citation type="submission" date="2021-10" db="EMBL/GenBank/DDBJ databases">
        <title>De novo Genome Assembly of Clathrus columnatus (Basidiomycota, Fungi) Using Illumina and Nanopore Sequence Data.</title>
        <authorList>
            <person name="Ogiso-Tanaka E."/>
            <person name="Itagaki H."/>
            <person name="Hosoya T."/>
            <person name="Hosaka K."/>
        </authorList>
    </citation>
    <scope>NUCLEOTIDE SEQUENCE</scope>
    <source>
        <strain evidence="1">MO-923</strain>
    </source>
</reference>
<dbReference type="AlphaFoldDB" id="A0AAV5AVK1"/>
<sequence>MTSQADIHHLGRNRDIDAALKQFNLDALVLPTIGFTSTAAAIAGYPIVTVPLGFYPDNVTILKVKPNTFYPAPGIPFGLSFFSTAYTEFELIGMGYAFEQATHYRG</sequence>
<accession>A0AAV5AVK1</accession>
<evidence type="ECO:0000313" key="1">
    <source>
        <dbReference type="EMBL" id="GJJ15895.1"/>
    </source>
</evidence>
<dbReference type="EMBL" id="BPWL01000011">
    <property type="protein sequence ID" value="GJJ15895.1"/>
    <property type="molecule type" value="Genomic_DNA"/>
</dbReference>
<gene>
    <name evidence="1" type="ORF">Clacol_010173</name>
</gene>
<dbReference type="Gene3D" id="3.90.1300.10">
    <property type="entry name" value="Amidase signature (AS) domain"/>
    <property type="match status" value="1"/>
</dbReference>
<proteinExistence type="predicted"/>
<dbReference type="Proteomes" id="UP001050691">
    <property type="component" value="Unassembled WGS sequence"/>
</dbReference>
<dbReference type="PANTHER" id="PTHR42678">
    <property type="entry name" value="AMIDASE"/>
    <property type="match status" value="1"/>
</dbReference>